<proteinExistence type="inferred from homology"/>
<dbReference type="InterPro" id="IPR036779">
    <property type="entry name" value="LysM_dom_sf"/>
</dbReference>
<comment type="caution">
    <text evidence="5">The sequence shown here is derived from an EMBL/GenBank/DDBJ whole genome shotgun (WGS) entry which is preliminary data.</text>
</comment>
<dbReference type="EMBL" id="MVFC01000032">
    <property type="protein sequence ID" value="OON73275.1"/>
    <property type="molecule type" value="Genomic_DNA"/>
</dbReference>
<dbReference type="SUPFAM" id="SSF54106">
    <property type="entry name" value="LysM domain"/>
    <property type="match status" value="1"/>
</dbReference>
<dbReference type="PANTHER" id="PTHR34700:SF4">
    <property type="entry name" value="PHAGE-LIKE ELEMENT PBSX PROTEIN XKDP"/>
    <property type="match status" value="1"/>
</dbReference>
<dbReference type="InterPro" id="IPR052196">
    <property type="entry name" value="Bact_Kbp"/>
</dbReference>
<dbReference type="SMART" id="SM00257">
    <property type="entry name" value="LysM"/>
    <property type="match status" value="1"/>
</dbReference>
<dbReference type="STRING" id="83656.B1H18_27600"/>
<dbReference type="AlphaFoldDB" id="A0A1V4A208"/>
<evidence type="ECO:0000256" key="3">
    <source>
        <dbReference type="SAM" id="MobiDB-lite"/>
    </source>
</evidence>
<dbReference type="Gene3D" id="3.10.350.10">
    <property type="entry name" value="LysM domain"/>
    <property type="match status" value="1"/>
</dbReference>
<dbReference type="OrthoDB" id="1404170at2"/>
<gene>
    <name evidence="5" type="ORF">B1H18_27600</name>
</gene>
<sequence length="231" mass="24377">MPSTRAKRSVEAPLFVLFLLLGIVGLAAPSVAAVGPHFAPTGTDWQRVAACESSGRWHTNTGNGYHGGLQFDNRTWRAYGGQSYAPRADLASQSQQIAVAERVVQDRGLSAWPVCGRLGATNHSSRDTASGSGARQAPSVNAPARQHEQSYGPTAGGSSSESARRTSGTSAHHGPSPTARTYVVRSGDCLSAIAHSAHVHGGTQGLYELNKQQLDEGPDHIYPGQRLTLRT</sequence>
<dbReference type="SUPFAM" id="SSF53955">
    <property type="entry name" value="Lysozyme-like"/>
    <property type="match status" value="1"/>
</dbReference>
<accession>A0A1V4A208</accession>
<organism evidence="5 6">
    <name type="scientific">Streptomyces tsukubensis</name>
    <dbReference type="NCBI Taxonomy" id="83656"/>
    <lineage>
        <taxon>Bacteria</taxon>
        <taxon>Bacillati</taxon>
        <taxon>Actinomycetota</taxon>
        <taxon>Actinomycetes</taxon>
        <taxon>Kitasatosporales</taxon>
        <taxon>Streptomycetaceae</taxon>
        <taxon>Streptomyces</taxon>
    </lineage>
</organism>
<evidence type="ECO:0000256" key="2">
    <source>
        <dbReference type="ARBA" id="ARBA00022801"/>
    </source>
</evidence>
<feature type="compositionally biased region" description="Polar residues" evidence="3">
    <location>
        <begin position="122"/>
        <end position="133"/>
    </location>
</feature>
<dbReference type="GO" id="GO:0016787">
    <property type="term" value="F:hydrolase activity"/>
    <property type="evidence" value="ECO:0007669"/>
    <property type="project" value="UniProtKB-KW"/>
</dbReference>
<keyword evidence="2" id="KW-0378">Hydrolase</keyword>
<dbReference type="CDD" id="cd13925">
    <property type="entry name" value="RPF"/>
    <property type="match status" value="1"/>
</dbReference>
<dbReference type="InterPro" id="IPR010618">
    <property type="entry name" value="RPF"/>
</dbReference>
<keyword evidence="6" id="KW-1185">Reference proteome</keyword>
<evidence type="ECO:0000259" key="4">
    <source>
        <dbReference type="PROSITE" id="PS51782"/>
    </source>
</evidence>
<evidence type="ECO:0000313" key="6">
    <source>
        <dbReference type="Proteomes" id="UP000190539"/>
    </source>
</evidence>
<dbReference type="Pfam" id="PF06737">
    <property type="entry name" value="Transglycosylas"/>
    <property type="match status" value="1"/>
</dbReference>
<dbReference type="Pfam" id="PF01476">
    <property type="entry name" value="LysM"/>
    <property type="match status" value="1"/>
</dbReference>
<dbReference type="Gene3D" id="1.10.530.10">
    <property type="match status" value="1"/>
</dbReference>
<dbReference type="InterPro" id="IPR018392">
    <property type="entry name" value="LysM"/>
</dbReference>
<feature type="region of interest" description="Disordered" evidence="3">
    <location>
        <begin position="122"/>
        <end position="180"/>
    </location>
</feature>
<dbReference type="CDD" id="cd00118">
    <property type="entry name" value="LysM"/>
    <property type="match status" value="1"/>
</dbReference>
<feature type="compositionally biased region" description="Polar residues" evidence="3">
    <location>
        <begin position="149"/>
        <end position="170"/>
    </location>
</feature>
<dbReference type="PROSITE" id="PS51782">
    <property type="entry name" value="LYSM"/>
    <property type="match status" value="1"/>
</dbReference>
<feature type="domain" description="LysM" evidence="4">
    <location>
        <begin position="180"/>
        <end position="229"/>
    </location>
</feature>
<dbReference type="InterPro" id="IPR023346">
    <property type="entry name" value="Lysozyme-like_dom_sf"/>
</dbReference>
<comment type="similarity">
    <text evidence="1">Belongs to the transglycosylase family. Rpf subfamily.</text>
</comment>
<dbReference type="PANTHER" id="PTHR34700">
    <property type="entry name" value="POTASSIUM BINDING PROTEIN KBP"/>
    <property type="match status" value="1"/>
</dbReference>
<reference evidence="5 6" key="1">
    <citation type="submission" date="2017-02" db="EMBL/GenBank/DDBJ databases">
        <title>Draft Genome Sequence of Streptomyces tsukubaensis F601, a Producer of the immunosuppressant tacrolimus FK506.</title>
        <authorList>
            <person name="Zong G."/>
            <person name="Zhong C."/>
            <person name="Fu J."/>
            <person name="Qin R."/>
            <person name="Cao G."/>
        </authorList>
    </citation>
    <scope>NUCLEOTIDE SEQUENCE [LARGE SCALE GENOMIC DNA]</scope>
    <source>
        <strain evidence="5 6">F601</strain>
    </source>
</reference>
<dbReference type="Proteomes" id="UP000190539">
    <property type="component" value="Unassembled WGS sequence"/>
</dbReference>
<evidence type="ECO:0000313" key="5">
    <source>
        <dbReference type="EMBL" id="OON73275.1"/>
    </source>
</evidence>
<name>A0A1V4A208_9ACTN</name>
<protein>
    <submittedName>
        <fullName evidence="5">Transglycosylase</fullName>
    </submittedName>
</protein>
<evidence type="ECO:0000256" key="1">
    <source>
        <dbReference type="ARBA" id="ARBA00010830"/>
    </source>
</evidence>